<gene>
    <name evidence="1" type="ORF">ADT25_18905</name>
</gene>
<reference evidence="1 2" key="1">
    <citation type="submission" date="2015-07" db="EMBL/GenBank/DDBJ databases">
        <authorList>
            <consortium name="Consortium for Microbial Forensics and Genomics (microFORGE)"/>
            <person name="Knight B.M."/>
            <person name="Roberts D.P."/>
            <person name="Lin D."/>
            <person name="Hari K."/>
            <person name="Fletcher J."/>
            <person name="Melcher U."/>
            <person name="Blagden T."/>
            <person name="Winegar R.A."/>
        </authorList>
    </citation>
    <scope>NUCLEOTIDE SEQUENCE [LARGE SCALE GENOMIC DNA]</scope>
    <source>
        <strain evidence="1 2">X11-5A</strain>
    </source>
</reference>
<comment type="caution">
    <text evidence="1">The sequence shown here is derived from an EMBL/GenBank/DDBJ whole genome shotgun (WGS) entry which is preliminary data.</text>
</comment>
<protein>
    <submittedName>
        <fullName evidence="1">Uncharacterized protein</fullName>
    </submittedName>
</protein>
<accession>A0AAP0ZIH7</accession>
<dbReference type="EMBL" id="LHUJ01000331">
    <property type="protein sequence ID" value="KOR40566.1"/>
    <property type="molecule type" value="Genomic_DNA"/>
</dbReference>
<sequence>MDRQQRAADVARTCRLQQRQQLVLRAVGVPQRKILVVGPAIGAMDRIVVAAIAAIGIAAGERLQQGMIQRGVGHAAIVVAGAFQLHAGQRIAPGLLRALAHLFKTQQLAALHAIGTQVAAGALGIHMRDGADHGHRTRILVFCPAGS</sequence>
<name>A0AAP0ZIH7_9XANT</name>
<dbReference type="AlphaFoldDB" id="A0AAP0ZIH7"/>
<reference evidence="1 2" key="2">
    <citation type="submission" date="2015-09" db="EMBL/GenBank/DDBJ databases">
        <title>Draft genome sequence of Xanthomonas oryzae pv. USA str. X11-5A.</title>
        <authorList>
            <person name="Knight B.M."/>
            <person name="Roberts D.P."/>
            <person name="Lin D."/>
            <person name="Hari K."/>
            <person name="Fletcher J."/>
            <person name="Melcher U."/>
            <person name="Blagden T."/>
            <person name="Winegar R.A."/>
        </authorList>
    </citation>
    <scope>NUCLEOTIDE SEQUENCE [LARGE SCALE GENOMIC DNA]</scope>
    <source>
        <strain evidence="1 2">X11-5A</strain>
    </source>
</reference>
<dbReference type="Proteomes" id="UP000036790">
    <property type="component" value="Unassembled WGS sequence"/>
</dbReference>
<evidence type="ECO:0000313" key="1">
    <source>
        <dbReference type="EMBL" id="KOR40566.1"/>
    </source>
</evidence>
<evidence type="ECO:0000313" key="2">
    <source>
        <dbReference type="Proteomes" id="UP000036790"/>
    </source>
</evidence>
<organism evidence="1 2">
    <name type="scientific">Xanthomonas oryzae</name>
    <dbReference type="NCBI Taxonomy" id="347"/>
    <lineage>
        <taxon>Bacteria</taxon>
        <taxon>Pseudomonadati</taxon>
        <taxon>Pseudomonadota</taxon>
        <taxon>Gammaproteobacteria</taxon>
        <taxon>Lysobacterales</taxon>
        <taxon>Lysobacteraceae</taxon>
        <taxon>Xanthomonas</taxon>
    </lineage>
</organism>
<proteinExistence type="predicted"/>